<dbReference type="Gene3D" id="3.30.450.20">
    <property type="entry name" value="PAS domain"/>
    <property type="match status" value="1"/>
</dbReference>
<evidence type="ECO:0000256" key="2">
    <source>
        <dbReference type="ARBA" id="ARBA00012438"/>
    </source>
</evidence>
<dbReference type="InterPro" id="IPR003594">
    <property type="entry name" value="HATPase_dom"/>
</dbReference>
<dbReference type="Pfam" id="PF02518">
    <property type="entry name" value="HATPase_c"/>
    <property type="match status" value="1"/>
</dbReference>
<dbReference type="EC" id="2.7.13.3" evidence="2"/>
<dbReference type="PRINTS" id="PR00344">
    <property type="entry name" value="BCTRLSENSOR"/>
</dbReference>
<dbReference type="EMBL" id="PGCK01000006">
    <property type="protein sequence ID" value="MCD1295064.1"/>
    <property type="molecule type" value="Genomic_DNA"/>
</dbReference>
<protein>
    <recommendedName>
        <fullName evidence="2">histidine kinase</fullName>
        <ecNumber evidence="2">2.7.13.3</ecNumber>
    </recommendedName>
</protein>
<keyword evidence="3" id="KW-0808">Transferase</keyword>
<sequence length="638" mass="72865">MRSYLTDNDYENKTKEQLLIEIYGLLDTLEELKRIVDELTSEFHKGNYSLNDLLVDHEGTVESLRQANRALEALSKCDAALVHATEERALLDEICRIIVEVGGYRLAWIGLIEDGGNVRPAARAGYDDGYLDNVRVTINDTDRGRGPFGTSIRTKEPCISRNILTDPKFLPWRAEAIKRGYASAISLPMIENGEPLGALAIYSERPDAFDTKELELLKELADNLTYGIISLRARILHKQAKEKLRKAYDELENKVRERTAELLDTNEKLKTEIASKIMAEETLGFERAQLLSIFDSIDEVIYVSDPETYEILYSNKAMKEQFGKELTGGICYREIQGRDSPCEFCSNEIILQNKGEPYQWEFHNSIVNKDYLIVDRMIKWPDGRSVRFEMAKDITDRKRTEEELLKAKFDAELYVDLMGHDINNMNQISMGYLELAQDILDLEGKLETDNSLLIDKPLEMLRNSSELIDNIRKVQNERAGVYKPEVIDLDRILKGVQAQYSGMSDRNIYVSYRPCDRCYVKANELLRDVFSNIAGNAIKHSKGDLEIHIVQKIVNEDGKDYCMVTIEDNGPGINDELKKKLFERLSQSRRSVSGKGFGLYLINMLVDDFGGRFWVEDRVHGDHSKGCKFVVMLPALGE</sequence>
<comment type="catalytic activity">
    <reaction evidence="1">
        <text>ATP + protein L-histidine = ADP + protein N-phospho-L-histidine.</text>
        <dbReference type="EC" id="2.7.13.3"/>
    </reaction>
</comment>
<dbReference type="InterPro" id="IPR035965">
    <property type="entry name" value="PAS-like_dom_sf"/>
</dbReference>
<dbReference type="InterPro" id="IPR036890">
    <property type="entry name" value="HATPase_C_sf"/>
</dbReference>
<feature type="coiled-coil region" evidence="6">
    <location>
        <begin position="234"/>
        <end position="268"/>
    </location>
</feature>
<dbReference type="CDD" id="cd00075">
    <property type="entry name" value="HATPase"/>
    <property type="match status" value="1"/>
</dbReference>
<dbReference type="PANTHER" id="PTHR43711:SF1">
    <property type="entry name" value="HISTIDINE KINASE 1"/>
    <property type="match status" value="1"/>
</dbReference>
<dbReference type="InterPro" id="IPR003018">
    <property type="entry name" value="GAF"/>
</dbReference>
<evidence type="ECO:0000259" key="7">
    <source>
        <dbReference type="PROSITE" id="PS50109"/>
    </source>
</evidence>
<feature type="domain" description="Histidine kinase" evidence="7">
    <location>
        <begin position="417"/>
        <end position="637"/>
    </location>
</feature>
<dbReference type="SMART" id="SM00387">
    <property type="entry name" value="HATPase_c"/>
    <property type="match status" value="1"/>
</dbReference>
<accession>A0AAP2W7C7</accession>
<gene>
    <name evidence="8" type="ORF">CUJ83_08645</name>
</gene>
<evidence type="ECO:0000256" key="4">
    <source>
        <dbReference type="ARBA" id="ARBA00022777"/>
    </source>
</evidence>
<dbReference type="InterPro" id="IPR029016">
    <property type="entry name" value="GAF-like_dom_sf"/>
</dbReference>
<evidence type="ECO:0000256" key="5">
    <source>
        <dbReference type="ARBA" id="ARBA00023012"/>
    </source>
</evidence>
<dbReference type="SUPFAM" id="SSF55781">
    <property type="entry name" value="GAF domain-like"/>
    <property type="match status" value="1"/>
</dbReference>
<dbReference type="PANTHER" id="PTHR43711">
    <property type="entry name" value="TWO-COMPONENT HISTIDINE KINASE"/>
    <property type="match status" value="1"/>
</dbReference>
<dbReference type="InterPro" id="IPR050736">
    <property type="entry name" value="Sensor_HK_Regulatory"/>
</dbReference>
<dbReference type="InterPro" id="IPR004358">
    <property type="entry name" value="Sig_transdc_His_kin-like_C"/>
</dbReference>
<dbReference type="PROSITE" id="PS50109">
    <property type="entry name" value="HIS_KIN"/>
    <property type="match status" value="1"/>
</dbReference>
<evidence type="ECO:0000313" key="9">
    <source>
        <dbReference type="Proteomes" id="UP001320159"/>
    </source>
</evidence>
<keyword evidence="4" id="KW-0418">Kinase</keyword>
<dbReference type="Pfam" id="PF13185">
    <property type="entry name" value="GAF_2"/>
    <property type="match status" value="1"/>
</dbReference>
<proteinExistence type="predicted"/>
<dbReference type="Gene3D" id="3.30.565.10">
    <property type="entry name" value="Histidine kinase-like ATPase, C-terminal domain"/>
    <property type="match status" value="1"/>
</dbReference>
<dbReference type="InterPro" id="IPR005467">
    <property type="entry name" value="His_kinase_dom"/>
</dbReference>
<dbReference type="Gene3D" id="3.30.450.40">
    <property type="match status" value="1"/>
</dbReference>
<dbReference type="AlphaFoldDB" id="A0AAP2W7C7"/>
<evidence type="ECO:0000313" key="8">
    <source>
        <dbReference type="EMBL" id="MCD1295064.1"/>
    </source>
</evidence>
<dbReference type="SMART" id="SM00065">
    <property type="entry name" value="GAF"/>
    <property type="match status" value="1"/>
</dbReference>
<dbReference type="SUPFAM" id="SSF55874">
    <property type="entry name" value="ATPase domain of HSP90 chaperone/DNA topoisomerase II/histidine kinase"/>
    <property type="match status" value="1"/>
</dbReference>
<reference evidence="8 9" key="1">
    <citation type="submission" date="2017-11" db="EMBL/GenBank/DDBJ databases">
        <title>Isolation and Characterization of Family Methanocellaceae Species from Potential Methane Hydrate Area Offshore Southwestern Taiwan.</title>
        <authorList>
            <person name="Zhang W.-L."/>
            <person name="Chen W.-C."/>
            <person name="Lai M.-C."/>
            <person name="Chen S.-C."/>
        </authorList>
    </citation>
    <scope>NUCLEOTIDE SEQUENCE [LARGE SCALE GENOMIC DNA]</scope>
    <source>
        <strain evidence="8 9">CWC-04</strain>
    </source>
</reference>
<organism evidence="8 9">
    <name type="scientific">Methanooceanicella nereidis</name>
    <dbReference type="NCBI Taxonomy" id="2052831"/>
    <lineage>
        <taxon>Archaea</taxon>
        <taxon>Methanobacteriati</taxon>
        <taxon>Methanobacteriota</taxon>
        <taxon>Stenosarchaea group</taxon>
        <taxon>Methanomicrobia</taxon>
        <taxon>Methanocellales</taxon>
        <taxon>Methanocellaceae</taxon>
        <taxon>Methanooceanicella</taxon>
    </lineage>
</organism>
<evidence type="ECO:0000256" key="1">
    <source>
        <dbReference type="ARBA" id="ARBA00000085"/>
    </source>
</evidence>
<keyword evidence="5" id="KW-0902">Two-component regulatory system</keyword>
<dbReference type="SUPFAM" id="SSF55785">
    <property type="entry name" value="PYP-like sensor domain (PAS domain)"/>
    <property type="match status" value="1"/>
</dbReference>
<dbReference type="GO" id="GO:0000160">
    <property type="term" value="P:phosphorelay signal transduction system"/>
    <property type="evidence" value="ECO:0007669"/>
    <property type="project" value="UniProtKB-KW"/>
</dbReference>
<evidence type="ECO:0000256" key="6">
    <source>
        <dbReference type="SAM" id="Coils"/>
    </source>
</evidence>
<name>A0AAP2W7C7_9EURY</name>
<evidence type="ECO:0000256" key="3">
    <source>
        <dbReference type="ARBA" id="ARBA00022679"/>
    </source>
</evidence>
<keyword evidence="6" id="KW-0175">Coiled coil</keyword>
<keyword evidence="9" id="KW-1185">Reference proteome</keyword>
<comment type="caution">
    <text evidence="8">The sequence shown here is derived from an EMBL/GenBank/DDBJ whole genome shotgun (WGS) entry which is preliminary data.</text>
</comment>
<dbReference type="Proteomes" id="UP001320159">
    <property type="component" value="Unassembled WGS sequence"/>
</dbReference>
<dbReference type="GO" id="GO:0004673">
    <property type="term" value="F:protein histidine kinase activity"/>
    <property type="evidence" value="ECO:0007669"/>
    <property type="project" value="UniProtKB-EC"/>
</dbReference>